<gene>
    <name evidence="6" type="ORF">A7U43_20190</name>
</gene>
<evidence type="ECO:0000256" key="4">
    <source>
        <dbReference type="PROSITE-ProRule" id="PRU00335"/>
    </source>
</evidence>
<name>A0A172UQS9_9MYCO</name>
<dbReference type="SUPFAM" id="SSF46689">
    <property type="entry name" value="Homeodomain-like"/>
    <property type="match status" value="1"/>
</dbReference>
<dbReference type="OrthoDB" id="3212503at2"/>
<dbReference type="Proteomes" id="UP000077143">
    <property type="component" value="Chromosome"/>
</dbReference>
<dbReference type="AlphaFoldDB" id="A0A172UQS9"/>
<evidence type="ECO:0000256" key="1">
    <source>
        <dbReference type="ARBA" id="ARBA00023015"/>
    </source>
</evidence>
<sequence>MARRRGWGGNPPQTDEEATQRIITAAVDLISATGSAVSLAEVANSLGIIRQTVYRYFPTSDALMRAVAMGSVDAFLDRLAASVRGIHDPADALTQGTVFTLDEVSRTPHLGILLSESYPHNHSEDLTSAEARAIGMRMVDRFDVDWAAHGYDEASLQELVEFTLRIMLSFFVAPNDGQRSPEELRKFLRRWLGGAVAAQRIEQCPGG</sequence>
<dbReference type="GO" id="GO:0003700">
    <property type="term" value="F:DNA-binding transcription factor activity"/>
    <property type="evidence" value="ECO:0007669"/>
    <property type="project" value="TreeGrafter"/>
</dbReference>
<keyword evidence="7" id="KW-1185">Reference proteome</keyword>
<keyword evidence="3" id="KW-0804">Transcription</keyword>
<dbReference type="Gene3D" id="1.10.357.10">
    <property type="entry name" value="Tetracycline Repressor, domain 2"/>
    <property type="match status" value="1"/>
</dbReference>
<dbReference type="Pfam" id="PF00440">
    <property type="entry name" value="TetR_N"/>
    <property type="match status" value="1"/>
</dbReference>
<dbReference type="PROSITE" id="PS50977">
    <property type="entry name" value="HTH_TETR_2"/>
    <property type="match status" value="1"/>
</dbReference>
<keyword evidence="1" id="KW-0805">Transcription regulation</keyword>
<evidence type="ECO:0000256" key="2">
    <source>
        <dbReference type="ARBA" id="ARBA00023125"/>
    </source>
</evidence>
<dbReference type="InterPro" id="IPR001647">
    <property type="entry name" value="HTH_TetR"/>
</dbReference>
<dbReference type="PRINTS" id="PR00455">
    <property type="entry name" value="HTHTETR"/>
</dbReference>
<reference evidence="6 7" key="1">
    <citation type="submission" date="2016-05" db="EMBL/GenBank/DDBJ databases">
        <title>Complete genome sequence of a phthalic acid esters degrading Mycobacterium sp. YC-RL4.</title>
        <authorList>
            <person name="Ren L."/>
            <person name="Fan S."/>
            <person name="Ruth N."/>
            <person name="Jia Y."/>
            <person name="Wang J."/>
            <person name="Qiao C."/>
        </authorList>
    </citation>
    <scope>NUCLEOTIDE SEQUENCE [LARGE SCALE GENOMIC DNA]</scope>
    <source>
        <strain evidence="6 7">YC-RL4</strain>
    </source>
</reference>
<protein>
    <submittedName>
        <fullName evidence="6">TetR family transcriptional regulator</fullName>
    </submittedName>
</protein>
<dbReference type="PANTHER" id="PTHR30055:SF234">
    <property type="entry name" value="HTH-TYPE TRANSCRIPTIONAL REGULATOR BETI"/>
    <property type="match status" value="1"/>
</dbReference>
<feature type="domain" description="HTH tetR-type" evidence="5">
    <location>
        <begin position="16"/>
        <end position="75"/>
    </location>
</feature>
<dbReference type="PANTHER" id="PTHR30055">
    <property type="entry name" value="HTH-TYPE TRANSCRIPTIONAL REGULATOR RUTR"/>
    <property type="match status" value="1"/>
</dbReference>
<feature type="DNA-binding region" description="H-T-H motif" evidence="4">
    <location>
        <begin position="38"/>
        <end position="57"/>
    </location>
</feature>
<dbReference type="InterPro" id="IPR050109">
    <property type="entry name" value="HTH-type_TetR-like_transc_reg"/>
</dbReference>
<evidence type="ECO:0000259" key="5">
    <source>
        <dbReference type="PROSITE" id="PS50977"/>
    </source>
</evidence>
<dbReference type="GO" id="GO:0000976">
    <property type="term" value="F:transcription cis-regulatory region binding"/>
    <property type="evidence" value="ECO:0007669"/>
    <property type="project" value="TreeGrafter"/>
</dbReference>
<dbReference type="KEGG" id="madi:A7U43_20190"/>
<evidence type="ECO:0000256" key="3">
    <source>
        <dbReference type="ARBA" id="ARBA00023163"/>
    </source>
</evidence>
<dbReference type="InterPro" id="IPR009057">
    <property type="entry name" value="Homeodomain-like_sf"/>
</dbReference>
<proteinExistence type="predicted"/>
<dbReference type="RefSeq" id="WP_067998782.1">
    <property type="nucleotide sequence ID" value="NZ_CP015596.1"/>
</dbReference>
<dbReference type="STRING" id="1682113.A7U43_20190"/>
<evidence type="ECO:0000313" key="6">
    <source>
        <dbReference type="EMBL" id="ANE81298.1"/>
    </source>
</evidence>
<dbReference type="EMBL" id="CP015596">
    <property type="protein sequence ID" value="ANE81298.1"/>
    <property type="molecule type" value="Genomic_DNA"/>
</dbReference>
<accession>A0A172UQS9</accession>
<evidence type="ECO:0000313" key="7">
    <source>
        <dbReference type="Proteomes" id="UP000077143"/>
    </source>
</evidence>
<organism evidence="6 7">
    <name type="scientific">Mycobacterium adipatum</name>
    <dbReference type="NCBI Taxonomy" id="1682113"/>
    <lineage>
        <taxon>Bacteria</taxon>
        <taxon>Bacillati</taxon>
        <taxon>Actinomycetota</taxon>
        <taxon>Actinomycetes</taxon>
        <taxon>Mycobacteriales</taxon>
        <taxon>Mycobacteriaceae</taxon>
        <taxon>Mycobacterium</taxon>
    </lineage>
</organism>
<keyword evidence="2 4" id="KW-0238">DNA-binding</keyword>